<keyword evidence="2 3" id="KW-0040">ANK repeat</keyword>
<dbReference type="EMBL" id="CADEPI010000831">
    <property type="protein sequence ID" value="CAB3388615.1"/>
    <property type="molecule type" value="Genomic_DNA"/>
</dbReference>
<evidence type="ECO:0000256" key="1">
    <source>
        <dbReference type="ARBA" id="ARBA00022737"/>
    </source>
</evidence>
<name>A0A8S1E6H0_9INSE</name>
<evidence type="ECO:0000313" key="5">
    <source>
        <dbReference type="Proteomes" id="UP000494165"/>
    </source>
</evidence>
<keyword evidence="5" id="KW-1185">Reference proteome</keyword>
<dbReference type="Gene3D" id="1.25.40.20">
    <property type="entry name" value="Ankyrin repeat-containing domain"/>
    <property type="match status" value="2"/>
</dbReference>
<keyword evidence="1" id="KW-0677">Repeat</keyword>
<evidence type="ECO:0000256" key="3">
    <source>
        <dbReference type="PROSITE-ProRule" id="PRU00023"/>
    </source>
</evidence>
<dbReference type="SUPFAM" id="SSF48403">
    <property type="entry name" value="Ankyrin repeat"/>
    <property type="match status" value="2"/>
</dbReference>
<gene>
    <name evidence="4" type="ORF">CLODIP_2_CD05839</name>
</gene>
<dbReference type="AlphaFoldDB" id="A0A8S1E6H0"/>
<accession>A0A8S1E6H0</accession>
<dbReference type="PROSITE" id="PS50088">
    <property type="entry name" value="ANK_REPEAT"/>
    <property type="match status" value="1"/>
</dbReference>
<sequence length="430" mass="47437">MLHLQRANSTPYGEENFSCTSQTIVPKVTVDVEAARLCSESHVTACASLLCASQKVHFLILSEHIQELSVARFEALHCRCACLNLLIVSKKLVVHHKQEKIVILIYAHKNMPPENPIKTQKLKVGASPLMEAALKCGVKKCKNLVDNGADLNEKTKEHAVSVMHFAAANKKHGVELVKYFASLGCKLDAKDSGREEPIDYAIREEAFAVAKEILTLLYPCSNLLQFCVMQRNLVVAKRVHDLYPKLANELTSEGSSNTFGLKLLLEKDKDLFNELYLGQTIAQVAASSADLEVFKWLIEEAKVDKTTPILLAIKAGNVCAVEKLCQLGANLSVTYNGVNLVHQCIYLDNLDVAKLLCSFSDTLVSVKSPIGGKTALHVAAELGNDRFCEWLVEEEGVDVKEKTAKGETAADLVPWFNLHLLKYLKIVALK</sequence>
<reference evidence="4 5" key="1">
    <citation type="submission" date="2020-04" db="EMBL/GenBank/DDBJ databases">
        <authorList>
            <person name="Alioto T."/>
            <person name="Alioto T."/>
            <person name="Gomez Garrido J."/>
        </authorList>
    </citation>
    <scope>NUCLEOTIDE SEQUENCE [LARGE SCALE GENOMIC DNA]</scope>
</reference>
<dbReference type="PANTHER" id="PTHR24171">
    <property type="entry name" value="ANKYRIN REPEAT DOMAIN-CONTAINING PROTEIN 39-RELATED"/>
    <property type="match status" value="1"/>
</dbReference>
<evidence type="ECO:0000313" key="4">
    <source>
        <dbReference type="EMBL" id="CAB3388615.1"/>
    </source>
</evidence>
<comment type="caution">
    <text evidence="4">The sequence shown here is derived from an EMBL/GenBank/DDBJ whole genome shotgun (WGS) entry which is preliminary data.</text>
</comment>
<dbReference type="PANTHER" id="PTHR24171:SF9">
    <property type="entry name" value="ANKYRIN REPEAT DOMAIN-CONTAINING PROTEIN 39"/>
    <property type="match status" value="1"/>
</dbReference>
<dbReference type="Pfam" id="PF12796">
    <property type="entry name" value="Ank_2"/>
    <property type="match status" value="2"/>
</dbReference>
<organism evidence="4 5">
    <name type="scientific">Cloeon dipterum</name>
    <dbReference type="NCBI Taxonomy" id="197152"/>
    <lineage>
        <taxon>Eukaryota</taxon>
        <taxon>Metazoa</taxon>
        <taxon>Ecdysozoa</taxon>
        <taxon>Arthropoda</taxon>
        <taxon>Hexapoda</taxon>
        <taxon>Insecta</taxon>
        <taxon>Pterygota</taxon>
        <taxon>Palaeoptera</taxon>
        <taxon>Ephemeroptera</taxon>
        <taxon>Pisciforma</taxon>
        <taxon>Baetidae</taxon>
        <taxon>Cloeon</taxon>
    </lineage>
</organism>
<evidence type="ECO:0000256" key="2">
    <source>
        <dbReference type="ARBA" id="ARBA00023043"/>
    </source>
</evidence>
<feature type="repeat" description="ANK" evidence="3">
    <location>
        <begin position="124"/>
        <end position="156"/>
    </location>
</feature>
<dbReference type="InterPro" id="IPR036770">
    <property type="entry name" value="Ankyrin_rpt-contain_sf"/>
</dbReference>
<dbReference type="OrthoDB" id="194358at2759"/>
<proteinExistence type="predicted"/>
<dbReference type="InterPro" id="IPR002110">
    <property type="entry name" value="Ankyrin_rpt"/>
</dbReference>
<protein>
    <submittedName>
        <fullName evidence="4">Uncharacterized protein</fullName>
    </submittedName>
</protein>
<dbReference type="SMART" id="SM00248">
    <property type="entry name" value="ANK"/>
    <property type="match status" value="5"/>
</dbReference>
<dbReference type="Proteomes" id="UP000494165">
    <property type="component" value="Unassembled WGS sequence"/>
</dbReference>